<keyword evidence="2" id="KW-1185">Reference proteome</keyword>
<organism evidence="1 2">
    <name type="scientific">Salibacter halophilus</name>
    <dbReference type="NCBI Taxonomy" id="1803916"/>
    <lineage>
        <taxon>Bacteria</taxon>
        <taxon>Pseudomonadati</taxon>
        <taxon>Bacteroidota</taxon>
        <taxon>Flavobacteriia</taxon>
        <taxon>Flavobacteriales</taxon>
        <taxon>Salibacteraceae</taxon>
        <taxon>Salibacter</taxon>
    </lineage>
</organism>
<reference evidence="1 2" key="1">
    <citation type="submission" date="2019-09" db="EMBL/GenBank/DDBJ databases">
        <title>Genomes of Cryomorphaceae.</title>
        <authorList>
            <person name="Bowman J.P."/>
        </authorList>
    </citation>
    <scope>NUCLEOTIDE SEQUENCE [LARGE SCALE GENOMIC DNA]</scope>
    <source>
        <strain evidence="1 2">KCTC 52047</strain>
    </source>
</reference>
<name>A0A6N6M813_9FLAO</name>
<comment type="caution">
    <text evidence="1">The sequence shown here is derived from an EMBL/GenBank/DDBJ whole genome shotgun (WGS) entry which is preliminary data.</text>
</comment>
<dbReference type="RefSeq" id="WP_151167211.1">
    <property type="nucleotide sequence ID" value="NZ_WACR01000004.1"/>
</dbReference>
<accession>A0A6N6M813</accession>
<dbReference type="AlphaFoldDB" id="A0A6N6M813"/>
<sequence length="152" mass="16665">MTGNQTSYNTMSIKNLLLPLFIFLASHIYSQNISGLQYSLSNHHPDVISDSGSYSWTDSAYVLLHFEAFVVDTTNHFLVKDKPATNTSWLNSYYFQYGDPVPGGILSYRQNGPKVSLGIGARSLSTDITSAIYLLAADSSILDSLSITISTP</sequence>
<dbReference type="Proteomes" id="UP000435357">
    <property type="component" value="Unassembled WGS sequence"/>
</dbReference>
<evidence type="ECO:0000313" key="1">
    <source>
        <dbReference type="EMBL" id="KAB1064891.1"/>
    </source>
</evidence>
<proteinExistence type="predicted"/>
<evidence type="ECO:0000313" key="2">
    <source>
        <dbReference type="Proteomes" id="UP000435357"/>
    </source>
</evidence>
<dbReference type="EMBL" id="WACR01000004">
    <property type="protein sequence ID" value="KAB1064891.1"/>
    <property type="molecule type" value="Genomic_DNA"/>
</dbReference>
<protein>
    <submittedName>
        <fullName evidence="1">Uncharacterized protein</fullName>
    </submittedName>
</protein>
<gene>
    <name evidence="1" type="ORF">F3059_05935</name>
</gene>